<evidence type="ECO:0000256" key="2">
    <source>
        <dbReference type="SAM" id="SignalP"/>
    </source>
</evidence>
<dbReference type="Pfam" id="PF25301">
    <property type="entry name" value="CUT_C"/>
    <property type="match status" value="1"/>
</dbReference>
<feature type="signal peptide" evidence="2">
    <location>
        <begin position="1"/>
        <end position="15"/>
    </location>
</feature>
<gene>
    <name evidence="4" type="ORF">PMAYCL1PPCAC_07086</name>
</gene>
<dbReference type="PANTHER" id="PTHR22907">
    <property type="entry name" value="GH04558P"/>
    <property type="match status" value="1"/>
</dbReference>
<proteinExistence type="predicted"/>
<organism evidence="4 5">
    <name type="scientific">Pristionchus mayeri</name>
    <dbReference type="NCBI Taxonomy" id="1317129"/>
    <lineage>
        <taxon>Eukaryota</taxon>
        <taxon>Metazoa</taxon>
        <taxon>Ecdysozoa</taxon>
        <taxon>Nematoda</taxon>
        <taxon>Chromadorea</taxon>
        <taxon>Rhabditida</taxon>
        <taxon>Rhabditina</taxon>
        <taxon>Diplogasteromorpha</taxon>
        <taxon>Diplogasteroidea</taxon>
        <taxon>Neodiplogasteridae</taxon>
        <taxon>Pristionchus</taxon>
    </lineage>
</organism>
<evidence type="ECO:0000313" key="4">
    <source>
        <dbReference type="EMBL" id="GMR36891.1"/>
    </source>
</evidence>
<sequence length="172" mass="19432">MQHLLFLFLLPFVSSQSDNFPQEEVIDLPVGRFPDPSCKYTVHSGNESGPLVHSSVRVGEPLFHSWSCSYGKRETSLYCLMVNQCTVADQREKNKKIEIIDEFGCSLFPTVLPHVSYSGDLKGGLGVNAFSLDVDQTAVFFECNIKMLLKLNGVCRRPLCQPLRVFREKQGW</sequence>
<dbReference type="InterPro" id="IPR051962">
    <property type="entry name" value="Cuticlin"/>
</dbReference>
<feature type="chain" id="PRO_5042928165" description="ZP domain-containing protein" evidence="2">
    <location>
        <begin position="16"/>
        <end position="172"/>
    </location>
</feature>
<evidence type="ECO:0000313" key="5">
    <source>
        <dbReference type="Proteomes" id="UP001328107"/>
    </source>
</evidence>
<reference evidence="5" key="1">
    <citation type="submission" date="2022-10" db="EMBL/GenBank/DDBJ databases">
        <title>Genome assembly of Pristionchus species.</title>
        <authorList>
            <person name="Yoshida K."/>
            <person name="Sommer R.J."/>
        </authorList>
    </citation>
    <scope>NUCLEOTIDE SEQUENCE [LARGE SCALE GENOMIC DNA]</scope>
    <source>
        <strain evidence="5">RS5460</strain>
    </source>
</reference>
<dbReference type="EMBL" id="BTRK01000002">
    <property type="protein sequence ID" value="GMR36891.1"/>
    <property type="molecule type" value="Genomic_DNA"/>
</dbReference>
<keyword evidence="1 2" id="KW-0732">Signal</keyword>
<dbReference type="InterPro" id="IPR057475">
    <property type="entry name" value="CUT_C"/>
</dbReference>
<dbReference type="Proteomes" id="UP001328107">
    <property type="component" value="Unassembled WGS sequence"/>
</dbReference>
<accession>A0AAN5CCX9</accession>
<name>A0AAN5CCX9_9BILA</name>
<keyword evidence="5" id="KW-1185">Reference proteome</keyword>
<comment type="caution">
    <text evidence="4">The sequence shown here is derived from an EMBL/GenBank/DDBJ whole genome shotgun (WGS) entry which is preliminary data.</text>
</comment>
<evidence type="ECO:0000256" key="1">
    <source>
        <dbReference type="ARBA" id="ARBA00022729"/>
    </source>
</evidence>
<dbReference type="AlphaFoldDB" id="A0AAN5CCX9"/>
<feature type="domain" description="ZP" evidence="3">
    <location>
        <begin position="1"/>
        <end position="167"/>
    </location>
</feature>
<dbReference type="PANTHER" id="PTHR22907:SF34">
    <property type="entry name" value="ZP DOMAIN-CONTAINING PROTEIN"/>
    <property type="match status" value="1"/>
</dbReference>
<dbReference type="InterPro" id="IPR001507">
    <property type="entry name" value="ZP_dom"/>
</dbReference>
<evidence type="ECO:0000259" key="3">
    <source>
        <dbReference type="PROSITE" id="PS51034"/>
    </source>
</evidence>
<dbReference type="PROSITE" id="PS51034">
    <property type="entry name" value="ZP_2"/>
    <property type="match status" value="1"/>
</dbReference>
<protein>
    <recommendedName>
        <fullName evidence="3">ZP domain-containing protein</fullName>
    </recommendedName>
</protein>